<keyword evidence="6" id="KW-0547">Nucleotide-binding</keyword>
<dbReference type="InterPro" id="IPR013785">
    <property type="entry name" value="Aldolase_TIM"/>
</dbReference>
<comment type="cofactor">
    <cofactor evidence="1">
        <name>[4Fe-4S] cluster</name>
        <dbReference type="ChEBI" id="CHEBI:49883"/>
    </cofactor>
</comment>
<dbReference type="SFLD" id="SFLDG01383">
    <property type="entry name" value="cyclic_pyranopterin_phosphate"/>
    <property type="match status" value="1"/>
</dbReference>
<keyword evidence="11" id="KW-0456">Lyase</keyword>
<keyword evidence="7" id="KW-0408">Iron</keyword>
<keyword evidence="9" id="KW-0342">GTP-binding</keyword>
<comment type="caution">
    <text evidence="15">The sequence shown here is derived from an EMBL/GenBank/DDBJ whole genome shotgun (WGS) entry which is preliminary data.</text>
</comment>
<name>A0A7C3UZP9_9BACT</name>
<evidence type="ECO:0000256" key="7">
    <source>
        <dbReference type="ARBA" id="ARBA00023004"/>
    </source>
</evidence>
<dbReference type="SFLD" id="SFLDG01386">
    <property type="entry name" value="main_SPASM_domain-containing"/>
    <property type="match status" value="1"/>
</dbReference>
<dbReference type="CDD" id="cd21117">
    <property type="entry name" value="Twitch_MoaA"/>
    <property type="match status" value="1"/>
</dbReference>
<dbReference type="InterPro" id="IPR050105">
    <property type="entry name" value="MoCo_biosynth_MoaA/MoaC"/>
</dbReference>
<keyword evidence="10" id="KW-0501">Molybdenum cofactor biosynthesis</keyword>
<evidence type="ECO:0000256" key="10">
    <source>
        <dbReference type="ARBA" id="ARBA00023150"/>
    </source>
</evidence>
<evidence type="ECO:0000256" key="5">
    <source>
        <dbReference type="ARBA" id="ARBA00022723"/>
    </source>
</evidence>
<evidence type="ECO:0000256" key="9">
    <source>
        <dbReference type="ARBA" id="ARBA00023134"/>
    </source>
</evidence>
<dbReference type="Gene3D" id="3.20.20.70">
    <property type="entry name" value="Aldolase class I"/>
    <property type="match status" value="1"/>
</dbReference>
<keyword evidence="3" id="KW-0004">4Fe-4S</keyword>
<accession>A0A7C3UZP9</accession>
<reference evidence="15" key="1">
    <citation type="journal article" date="2020" name="mSystems">
        <title>Genome- and Community-Level Interaction Insights into Carbon Utilization and Element Cycling Functions of Hydrothermarchaeota in Hydrothermal Sediment.</title>
        <authorList>
            <person name="Zhou Z."/>
            <person name="Liu Y."/>
            <person name="Xu W."/>
            <person name="Pan J."/>
            <person name="Luo Z.H."/>
            <person name="Li M."/>
        </authorList>
    </citation>
    <scope>NUCLEOTIDE SEQUENCE [LARGE SCALE GENOMIC DNA]</scope>
    <source>
        <strain evidence="15">SpSt-897</strain>
    </source>
</reference>
<keyword evidence="5" id="KW-0479">Metal-binding</keyword>
<evidence type="ECO:0000256" key="13">
    <source>
        <dbReference type="SAM" id="MobiDB-lite"/>
    </source>
</evidence>
<evidence type="ECO:0000256" key="6">
    <source>
        <dbReference type="ARBA" id="ARBA00022741"/>
    </source>
</evidence>
<dbReference type="GO" id="GO:0005525">
    <property type="term" value="F:GTP binding"/>
    <property type="evidence" value="ECO:0007669"/>
    <property type="project" value="UniProtKB-KW"/>
</dbReference>
<dbReference type="PANTHER" id="PTHR22960:SF0">
    <property type="entry name" value="MOLYBDENUM COFACTOR BIOSYNTHESIS PROTEIN 1"/>
    <property type="match status" value="1"/>
</dbReference>
<evidence type="ECO:0000256" key="12">
    <source>
        <dbReference type="ARBA" id="ARBA00048697"/>
    </source>
</evidence>
<organism evidence="15">
    <name type="scientific">Desulfobacca acetoxidans</name>
    <dbReference type="NCBI Taxonomy" id="60893"/>
    <lineage>
        <taxon>Bacteria</taxon>
        <taxon>Pseudomonadati</taxon>
        <taxon>Thermodesulfobacteriota</taxon>
        <taxon>Desulfobaccia</taxon>
        <taxon>Desulfobaccales</taxon>
        <taxon>Desulfobaccaceae</taxon>
        <taxon>Desulfobacca</taxon>
    </lineage>
</organism>
<evidence type="ECO:0000256" key="1">
    <source>
        <dbReference type="ARBA" id="ARBA00001966"/>
    </source>
</evidence>
<dbReference type="PROSITE" id="PS01305">
    <property type="entry name" value="MOAA_NIFB_PQQE"/>
    <property type="match status" value="1"/>
</dbReference>
<evidence type="ECO:0000259" key="14">
    <source>
        <dbReference type="PROSITE" id="PS51918"/>
    </source>
</evidence>
<evidence type="ECO:0000256" key="3">
    <source>
        <dbReference type="ARBA" id="ARBA00022485"/>
    </source>
</evidence>
<dbReference type="SUPFAM" id="SSF102114">
    <property type="entry name" value="Radical SAM enzymes"/>
    <property type="match status" value="1"/>
</dbReference>
<dbReference type="InterPro" id="IPR040064">
    <property type="entry name" value="MoaA-like"/>
</dbReference>
<dbReference type="PROSITE" id="PS51918">
    <property type="entry name" value="RADICAL_SAM"/>
    <property type="match status" value="1"/>
</dbReference>
<dbReference type="GO" id="GO:0061799">
    <property type="term" value="F:cyclic pyranopterin monophosphate synthase activity"/>
    <property type="evidence" value="ECO:0007669"/>
    <property type="project" value="TreeGrafter"/>
</dbReference>
<dbReference type="UniPathway" id="UPA00344"/>
<gene>
    <name evidence="15" type="primary">moaA</name>
    <name evidence="15" type="ORF">ENW96_13635</name>
</gene>
<dbReference type="SMART" id="SM00729">
    <property type="entry name" value="Elp3"/>
    <property type="match status" value="1"/>
</dbReference>
<feature type="domain" description="Radical SAM core" evidence="14">
    <location>
        <begin position="15"/>
        <end position="235"/>
    </location>
</feature>
<dbReference type="GO" id="GO:0046872">
    <property type="term" value="F:metal ion binding"/>
    <property type="evidence" value="ECO:0007669"/>
    <property type="project" value="UniProtKB-KW"/>
</dbReference>
<evidence type="ECO:0000256" key="4">
    <source>
        <dbReference type="ARBA" id="ARBA00022691"/>
    </source>
</evidence>
<comment type="catalytic activity">
    <reaction evidence="12">
        <text>GTP + AH2 + S-adenosyl-L-methionine = (8S)-3',8-cyclo-7,8-dihydroguanosine 5'-triphosphate + 5'-deoxyadenosine + L-methionine + A + H(+)</text>
        <dbReference type="Rhea" id="RHEA:49576"/>
        <dbReference type="ChEBI" id="CHEBI:13193"/>
        <dbReference type="ChEBI" id="CHEBI:15378"/>
        <dbReference type="ChEBI" id="CHEBI:17319"/>
        <dbReference type="ChEBI" id="CHEBI:17499"/>
        <dbReference type="ChEBI" id="CHEBI:37565"/>
        <dbReference type="ChEBI" id="CHEBI:57844"/>
        <dbReference type="ChEBI" id="CHEBI:59789"/>
        <dbReference type="ChEBI" id="CHEBI:131766"/>
        <dbReference type="EC" id="4.1.99.22"/>
    </reaction>
</comment>
<dbReference type="PANTHER" id="PTHR22960">
    <property type="entry name" value="MOLYBDOPTERIN COFACTOR SYNTHESIS PROTEIN A"/>
    <property type="match status" value="1"/>
</dbReference>
<dbReference type="AlphaFoldDB" id="A0A7C3UZP9"/>
<dbReference type="Pfam" id="PF06463">
    <property type="entry name" value="Mob_synth_C"/>
    <property type="match status" value="1"/>
</dbReference>
<proteinExistence type="predicted"/>
<evidence type="ECO:0000313" key="15">
    <source>
        <dbReference type="EMBL" id="HGF35397.1"/>
    </source>
</evidence>
<sequence>MGKVYHSRTYSVSVSPGRDINYLRLSITDRCNLRCFYCLPQQGWEKLPAPEILRYEEFLTLTRAAVRAGIRKVRVTGGEPLVRRGVVDFLGRLREVSGLEEIALTTNGVLLPDLARDLFAAGLRHLNLSLDTMNAERYRKITGADLFRQVMAGLWRAVDLGFQPLKVNCVVLKGMNDDELLDFALLARDYPLQVRFIEFMPTVSREHWPRHFLPIKEVRRRLLALGVMAEVASEPTAGPARILQPPGFQGTIGFISAVSQHHCRKCNRLRLTAAGRLRPCLFSPQELDLKGPLRRGADEPELRCLFRLAMEQKTCSPPAHLTRPDHPISPMVSLGG</sequence>
<dbReference type="InterPro" id="IPR058240">
    <property type="entry name" value="rSAM_sf"/>
</dbReference>
<dbReference type="Pfam" id="PF04055">
    <property type="entry name" value="Radical_SAM"/>
    <property type="match status" value="1"/>
</dbReference>
<evidence type="ECO:0000256" key="11">
    <source>
        <dbReference type="ARBA" id="ARBA00023239"/>
    </source>
</evidence>
<dbReference type="InterPro" id="IPR013483">
    <property type="entry name" value="MoaA"/>
</dbReference>
<keyword evidence="8" id="KW-0411">Iron-sulfur</keyword>
<dbReference type="SFLD" id="SFLDG01067">
    <property type="entry name" value="SPASM/twitch_domain_containing"/>
    <property type="match status" value="1"/>
</dbReference>
<protein>
    <recommendedName>
        <fullName evidence="2">GTP 3',8-cyclase</fullName>
        <ecNumber evidence="2">4.1.99.22</ecNumber>
    </recommendedName>
</protein>
<dbReference type="GO" id="GO:0051539">
    <property type="term" value="F:4 iron, 4 sulfur cluster binding"/>
    <property type="evidence" value="ECO:0007669"/>
    <property type="project" value="UniProtKB-KW"/>
</dbReference>
<dbReference type="InterPro" id="IPR010505">
    <property type="entry name" value="MoaA_twitch"/>
</dbReference>
<dbReference type="NCBIfam" id="TIGR02666">
    <property type="entry name" value="moaA"/>
    <property type="match status" value="1"/>
</dbReference>
<dbReference type="EMBL" id="DTMF01000329">
    <property type="protein sequence ID" value="HGF35397.1"/>
    <property type="molecule type" value="Genomic_DNA"/>
</dbReference>
<dbReference type="InterPro" id="IPR006638">
    <property type="entry name" value="Elp3/MiaA/NifB-like_rSAM"/>
</dbReference>
<dbReference type="SFLD" id="SFLDS00029">
    <property type="entry name" value="Radical_SAM"/>
    <property type="match status" value="1"/>
</dbReference>
<evidence type="ECO:0000256" key="2">
    <source>
        <dbReference type="ARBA" id="ARBA00012167"/>
    </source>
</evidence>
<dbReference type="GO" id="GO:0006777">
    <property type="term" value="P:Mo-molybdopterin cofactor biosynthetic process"/>
    <property type="evidence" value="ECO:0007669"/>
    <property type="project" value="UniProtKB-KW"/>
</dbReference>
<dbReference type="InterPro" id="IPR007197">
    <property type="entry name" value="rSAM"/>
</dbReference>
<keyword evidence="4" id="KW-0949">S-adenosyl-L-methionine</keyword>
<dbReference type="EC" id="4.1.99.22" evidence="2"/>
<dbReference type="GO" id="GO:0061798">
    <property type="term" value="F:GTP 3',8'-cyclase activity"/>
    <property type="evidence" value="ECO:0007669"/>
    <property type="project" value="UniProtKB-EC"/>
</dbReference>
<dbReference type="InterPro" id="IPR000385">
    <property type="entry name" value="MoaA_NifB_PqqE_Fe-S-bd_CS"/>
</dbReference>
<evidence type="ECO:0000256" key="8">
    <source>
        <dbReference type="ARBA" id="ARBA00023014"/>
    </source>
</evidence>
<dbReference type="CDD" id="cd01335">
    <property type="entry name" value="Radical_SAM"/>
    <property type="match status" value="1"/>
</dbReference>
<feature type="region of interest" description="Disordered" evidence="13">
    <location>
        <begin position="316"/>
        <end position="336"/>
    </location>
</feature>